<reference evidence="1 2" key="1">
    <citation type="submission" date="2024-04" db="EMBL/GenBank/DDBJ databases">
        <authorList>
            <person name="Fracassetti M."/>
        </authorList>
    </citation>
    <scope>NUCLEOTIDE SEQUENCE [LARGE SCALE GENOMIC DNA]</scope>
</reference>
<dbReference type="Proteomes" id="UP001497516">
    <property type="component" value="Chromosome 9"/>
</dbReference>
<name>A0AAV2GRM5_9ROSI</name>
<organism evidence="1 2">
    <name type="scientific">Linum trigynum</name>
    <dbReference type="NCBI Taxonomy" id="586398"/>
    <lineage>
        <taxon>Eukaryota</taxon>
        <taxon>Viridiplantae</taxon>
        <taxon>Streptophyta</taxon>
        <taxon>Embryophyta</taxon>
        <taxon>Tracheophyta</taxon>
        <taxon>Spermatophyta</taxon>
        <taxon>Magnoliopsida</taxon>
        <taxon>eudicotyledons</taxon>
        <taxon>Gunneridae</taxon>
        <taxon>Pentapetalae</taxon>
        <taxon>rosids</taxon>
        <taxon>fabids</taxon>
        <taxon>Malpighiales</taxon>
        <taxon>Linaceae</taxon>
        <taxon>Linum</taxon>
    </lineage>
</organism>
<protein>
    <submittedName>
        <fullName evidence="1">Uncharacterized protein</fullName>
    </submittedName>
</protein>
<evidence type="ECO:0000313" key="2">
    <source>
        <dbReference type="Proteomes" id="UP001497516"/>
    </source>
</evidence>
<accession>A0AAV2GRM5</accession>
<proteinExistence type="predicted"/>
<gene>
    <name evidence="1" type="ORF">LTRI10_LOCUS51281</name>
</gene>
<sequence>MSYHDLAFALDLGLDDDKDYVTVLNDPVGVNFKTLYTRLAQPGQRPFVAGQTKASTLQLDNRILHHMLANSYTPAGDSANTLKANHPLHLGSVVARTLDKSATTLGTVHCTPLITRLATYFQISL</sequence>
<dbReference type="AlphaFoldDB" id="A0AAV2GRM5"/>
<keyword evidence="2" id="KW-1185">Reference proteome</keyword>
<dbReference type="EMBL" id="OZ034822">
    <property type="protein sequence ID" value="CAL1411955.1"/>
    <property type="molecule type" value="Genomic_DNA"/>
</dbReference>
<evidence type="ECO:0000313" key="1">
    <source>
        <dbReference type="EMBL" id="CAL1411955.1"/>
    </source>
</evidence>